<name>A0A1F4Z740_9BACT</name>
<sequence>MAKKGARQIFALVCTVCKSQNYLTEKNKVNTPDKLEFKKYCPRCRKHQLHKETSKLK</sequence>
<dbReference type="InterPro" id="IPR038584">
    <property type="entry name" value="Ribosomal_bL33_sf"/>
</dbReference>
<evidence type="ECO:0000313" key="7">
    <source>
        <dbReference type="Proteomes" id="UP000178993"/>
    </source>
</evidence>
<dbReference type="Proteomes" id="UP000178993">
    <property type="component" value="Unassembled WGS sequence"/>
</dbReference>
<keyword evidence="2 5" id="KW-0689">Ribosomal protein</keyword>
<evidence type="ECO:0000256" key="5">
    <source>
        <dbReference type="HAMAP-Rule" id="MF_00294"/>
    </source>
</evidence>
<dbReference type="NCBIfam" id="TIGR01023">
    <property type="entry name" value="rpmG_bact"/>
    <property type="match status" value="1"/>
</dbReference>
<dbReference type="NCBIfam" id="NF001764">
    <property type="entry name" value="PRK00504.1"/>
    <property type="match status" value="1"/>
</dbReference>
<dbReference type="PROSITE" id="PS00582">
    <property type="entry name" value="RIBOSOMAL_L33"/>
    <property type="match status" value="1"/>
</dbReference>
<dbReference type="HAMAP" id="MF_00294">
    <property type="entry name" value="Ribosomal_bL33"/>
    <property type="match status" value="1"/>
</dbReference>
<comment type="caution">
    <text evidence="6">The sequence shown here is derived from an EMBL/GenBank/DDBJ whole genome shotgun (WGS) entry which is preliminary data.</text>
</comment>
<dbReference type="GO" id="GO:1990904">
    <property type="term" value="C:ribonucleoprotein complex"/>
    <property type="evidence" value="ECO:0007669"/>
    <property type="project" value="UniProtKB-KW"/>
</dbReference>
<dbReference type="Pfam" id="PF00471">
    <property type="entry name" value="Ribosomal_L33"/>
    <property type="match status" value="1"/>
</dbReference>
<dbReference type="SUPFAM" id="SSF57829">
    <property type="entry name" value="Zn-binding ribosomal proteins"/>
    <property type="match status" value="1"/>
</dbReference>
<dbReference type="GO" id="GO:0005840">
    <property type="term" value="C:ribosome"/>
    <property type="evidence" value="ECO:0007669"/>
    <property type="project" value="UniProtKB-KW"/>
</dbReference>
<gene>
    <name evidence="5" type="primary">rpmG</name>
    <name evidence="6" type="ORF">A3E17_03685</name>
</gene>
<dbReference type="GO" id="GO:0005737">
    <property type="term" value="C:cytoplasm"/>
    <property type="evidence" value="ECO:0007669"/>
    <property type="project" value="UniProtKB-ARBA"/>
</dbReference>
<dbReference type="InterPro" id="IPR011332">
    <property type="entry name" value="Ribosomal_zn-bd"/>
</dbReference>
<dbReference type="PANTHER" id="PTHR43168">
    <property type="entry name" value="50S RIBOSOMAL PROTEIN L33, CHLOROPLASTIC"/>
    <property type="match status" value="1"/>
</dbReference>
<dbReference type="AlphaFoldDB" id="A0A1F4Z740"/>
<evidence type="ECO:0000256" key="1">
    <source>
        <dbReference type="ARBA" id="ARBA00007596"/>
    </source>
</evidence>
<accession>A0A1F4Z740</accession>
<protein>
    <recommendedName>
        <fullName evidence="4 5">Large ribosomal subunit protein bL33</fullName>
    </recommendedName>
</protein>
<dbReference type="InterPro" id="IPR001705">
    <property type="entry name" value="Ribosomal_bL33"/>
</dbReference>
<dbReference type="GO" id="GO:0003735">
    <property type="term" value="F:structural constituent of ribosome"/>
    <property type="evidence" value="ECO:0007669"/>
    <property type="project" value="InterPro"/>
</dbReference>
<reference evidence="6 7" key="1">
    <citation type="journal article" date="2016" name="Nat. Commun.">
        <title>Thousands of microbial genomes shed light on interconnected biogeochemical processes in an aquifer system.</title>
        <authorList>
            <person name="Anantharaman K."/>
            <person name="Brown C.T."/>
            <person name="Hug L.A."/>
            <person name="Sharon I."/>
            <person name="Castelle C.J."/>
            <person name="Probst A.J."/>
            <person name="Thomas B.C."/>
            <person name="Singh A."/>
            <person name="Wilkins M.J."/>
            <person name="Karaoz U."/>
            <person name="Brodie E.L."/>
            <person name="Williams K.H."/>
            <person name="Hubbard S.S."/>
            <person name="Banfield J.F."/>
        </authorList>
    </citation>
    <scope>NUCLEOTIDE SEQUENCE [LARGE SCALE GENOMIC DNA]</scope>
</reference>
<proteinExistence type="inferred from homology"/>
<dbReference type="PANTHER" id="PTHR43168:SF2">
    <property type="entry name" value="LARGE RIBOSOMAL SUBUNIT PROTEIN BL33C"/>
    <property type="match status" value="1"/>
</dbReference>
<organism evidence="6 7">
    <name type="scientific">Candidatus Amesbacteria bacterium RIFCSPHIGHO2_12_FULL_48_14</name>
    <dbReference type="NCBI Taxonomy" id="1797257"/>
    <lineage>
        <taxon>Bacteria</taxon>
        <taxon>Candidatus Amesiibacteriota</taxon>
    </lineage>
</organism>
<evidence type="ECO:0000256" key="4">
    <source>
        <dbReference type="ARBA" id="ARBA00035176"/>
    </source>
</evidence>
<comment type="similarity">
    <text evidence="1 5">Belongs to the bacterial ribosomal protein bL33 family.</text>
</comment>
<keyword evidence="3 5" id="KW-0687">Ribonucleoprotein</keyword>
<dbReference type="EMBL" id="MEXL01000032">
    <property type="protein sequence ID" value="OGD02182.1"/>
    <property type="molecule type" value="Genomic_DNA"/>
</dbReference>
<evidence type="ECO:0000256" key="2">
    <source>
        <dbReference type="ARBA" id="ARBA00022980"/>
    </source>
</evidence>
<dbReference type="NCBIfam" id="NF001860">
    <property type="entry name" value="PRK00595.1"/>
    <property type="match status" value="1"/>
</dbReference>
<dbReference type="GO" id="GO:0006412">
    <property type="term" value="P:translation"/>
    <property type="evidence" value="ECO:0007669"/>
    <property type="project" value="UniProtKB-UniRule"/>
</dbReference>
<dbReference type="InterPro" id="IPR018264">
    <property type="entry name" value="Ribosomal_bL33_CS"/>
</dbReference>
<evidence type="ECO:0000256" key="3">
    <source>
        <dbReference type="ARBA" id="ARBA00023274"/>
    </source>
</evidence>
<dbReference type="Gene3D" id="2.20.28.120">
    <property type="entry name" value="Ribosomal protein L33"/>
    <property type="match status" value="1"/>
</dbReference>
<evidence type="ECO:0000313" key="6">
    <source>
        <dbReference type="EMBL" id="OGD02182.1"/>
    </source>
</evidence>